<dbReference type="SUPFAM" id="SSF52540">
    <property type="entry name" value="P-loop containing nucleoside triphosphate hydrolases"/>
    <property type="match status" value="1"/>
</dbReference>
<dbReference type="GO" id="GO:0005525">
    <property type="term" value="F:GTP binding"/>
    <property type="evidence" value="ECO:0007669"/>
    <property type="project" value="UniProtKB-UniRule"/>
</dbReference>
<dbReference type="GO" id="GO:0000917">
    <property type="term" value="P:division septum assembly"/>
    <property type="evidence" value="ECO:0007669"/>
    <property type="project" value="UniProtKB-KW"/>
</dbReference>
<evidence type="ECO:0000256" key="10">
    <source>
        <dbReference type="HAMAP-Rule" id="MF_00321"/>
    </source>
</evidence>
<evidence type="ECO:0000256" key="8">
    <source>
        <dbReference type="ARBA" id="ARBA00023210"/>
    </source>
</evidence>
<dbReference type="Pfam" id="PF01926">
    <property type="entry name" value="MMR_HSR1"/>
    <property type="match status" value="1"/>
</dbReference>
<dbReference type="InterPro" id="IPR030393">
    <property type="entry name" value="G_ENGB_dom"/>
</dbReference>
<keyword evidence="6" id="KW-0460">Magnesium</keyword>
<keyword evidence="9 10" id="KW-0131">Cell cycle</keyword>
<dbReference type="EMBL" id="QKYU01000027">
    <property type="protein sequence ID" value="PZW39837.1"/>
    <property type="molecule type" value="Genomic_DNA"/>
</dbReference>
<accession>A0A2W7IKD9</accession>
<evidence type="ECO:0000256" key="6">
    <source>
        <dbReference type="ARBA" id="ARBA00022842"/>
    </source>
</evidence>
<evidence type="ECO:0000256" key="7">
    <source>
        <dbReference type="ARBA" id="ARBA00023134"/>
    </source>
</evidence>
<evidence type="ECO:0000313" key="14">
    <source>
        <dbReference type="Proteomes" id="UP000249688"/>
    </source>
</evidence>
<keyword evidence="14" id="KW-1185">Reference proteome</keyword>
<evidence type="ECO:0000256" key="1">
    <source>
        <dbReference type="ARBA" id="ARBA00001946"/>
    </source>
</evidence>
<dbReference type="GO" id="GO:0046872">
    <property type="term" value="F:metal ion binding"/>
    <property type="evidence" value="ECO:0007669"/>
    <property type="project" value="UniProtKB-KW"/>
</dbReference>
<evidence type="ECO:0000256" key="9">
    <source>
        <dbReference type="ARBA" id="ARBA00023306"/>
    </source>
</evidence>
<comment type="similarity">
    <text evidence="2 10">Belongs to the TRAFAC class TrmE-Era-EngA-EngB-Septin-like GTPase superfamily. EngB GTPase family.</text>
</comment>
<comment type="function">
    <text evidence="10">Necessary for normal cell division and for the maintenance of normal septation.</text>
</comment>
<comment type="caution">
    <text evidence="13">The sequence shown here is derived from an EMBL/GenBank/DDBJ whole genome shotgun (WGS) entry which is preliminary data.</text>
</comment>
<dbReference type="HAMAP" id="MF_00321">
    <property type="entry name" value="GTPase_EngB"/>
    <property type="match status" value="1"/>
</dbReference>
<keyword evidence="3 10" id="KW-0132">Cell division</keyword>
<dbReference type="InterPro" id="IPR006073">
    <property type="entry name" value="GTP-bd"/>
</dbReference>
<evidence type="ECO:0000259" key="12">
    <source>
        <dbReference type="PROSITE" id="PS51706"/>
    </source>
</evidence>
<dbReference type="PROSITE" id="PS51706">
    <property type="entry name" value="G_ENGB"/>
    <property type="match status" value="1"/>
</dbReference>
<keyword evidence="8 10" id="KW-0717">Septation</keyword>
<dbReference type="Gene3D" id="3.40.50.300">
    <property type="entry name" value="P-loop containing nucleotide triphosphate hydrolases"/>
    <property type="match status" value="1"/>
</dbReference>
<feature type="region of interest" description="Disordered" evidence="11">
    <location>
        <begin position="1"/>
        <end position="93"/>
    </location>
</feature>
<dbReference type="PANTHER" id="PTHR11649">
    <property type="entry name" value="MSS1/TRME-RELATED GTP-BINDING PROTEIN"/>
    <property type="match status" value="1"/>
</dbReference>
<keyword evidence="5 10" id="KW-0547">Nucleotide-binding</keyword>
<gene>
    <name evidence="10" type="primary">engB</name>
    <name evidence="13" type="ORF">C8P66_12740</name>
</gene>
<dbReference type="InterPro" id="IPR019987">
    <property type="entry name" value="GTP-bd_ribosome_bio_YsxC"/>
</dbReference>
<sequence>MGKRPVVGGYRAGGGRASTRPSSAAKSGAPAGPKAPKPANVLRTRATKLAVPQEPPEPREFRHTKGAFGTRPAWMTPRPEPKPEKPKLPAPVPPADPVAAGPTEDRDAWLEEGRLLFARPCTFFFAAQRIDQLPEPKGPEVAFCGRSNVGKSSLINALAGQNALARVSNTPGRTKQLNFFDLSDGRLTLVDMPGYGYAEAAKSVKEDWQGLMFDFLRGRPTLKRLILLIDARIETKAVDFAVMDLLSQAAVAYQIVLTKADDVTAAKLEKKQREIAGLVKLRAAALPSIITTSSQTGLGIPELRAELASLAE</sequence>
<organism evidence="13 14">
    <name type="scientific">Humitalea rosea</name>
    <dbReference type="NCBI Taxonomy" id="990373"/>
    <lineage>
        <taxon>Bacteria</taxon>
        <taxon>Pseudomonadati</taxon>
        <taxon>Pseudomonadota</taxon>
        <taxon>Alphaproteobacteria</taxon>
        <taxon>Acetobacterales</taxon>
        <taxon>Roseomonadaceae</taxon>
        <taxon>Humitalea</taxon>
    </lineage>
</organism>
<dbReference type="InterPro" id="IPR027417">
    <property type="entry name" value="P-loop_NTPase"/>
</dbReference>
<keyword evidence="4" id="KW-0479">Metal-binding</keyword>
<evidence type="ECO:0000313" key="13">
    <source>
        <dbReference type="EMBL" id="PZW39837.1"/>
    </source>
</evidence>
<keyword evidence="7 10" id="KW-0342">GTP-binding</keyword>
<evidence type="ECO:0000256" key="5">
    <source>
        <dbReference type="ARBA" id="ARBA00022741"/>
    </source>
</evidence>
<protein>
    <recommendedName>
        <fullName evidence="10">Probable GTP-binding protein EngB</fullName>
    </recommendedName>
</protein>
<feature type="domain" description="EngB-type G" evidence="12">
    <location>
        <begin position="137"/>
        <end position="312"/>
    </location>
</feature>
<comment type="cofactor">
    <cofactor evidence="1">
        <name>Mg(2+)</name>
        <dbReference type="ChEBI" id="CHEBI:18420"/>
    </cofactor>
</comment>
<proteinExistence type="inferred from homology"/>
<reference evidence="13 14" key="1">
    <citation type="submission" date="2018-06" db="EMBL/GenBank/DDBJ databases">
        <title>Genomic Encyclopedia of Archaeal and Bacterial Type Strains, Phase II (KMG-II): from individual species to whole genera.</title>
        <authorList>
            <person name="Goeker M."/>
        </authorList>
    </citation>
    <scope>NUCLEOTIDE SEQUENCE [LARGE SCALE GENOMIC DNA]</scope>
    <source>
        <strain evidence="13 14">DSM 24525</strain>
    </source>
</reference>
<name>A0A2W7IKD9_9PROT</name>
<dbReference type="PANTHER" id="PTHR11649:SF13">
    <property type="entry name" value="ENGB-TYPE G DOMAIN-CONTAINING PROTEIN"/>
    <property type="match status" value="1"/>
</dbReference>
<evidence type="ECO:0000256" key="3">
    <source>
        <dbReference type="ARBA" id="ARBA00022618"/>
    </source>
</evidence>
<evidence type="ECO:0000256" key="11">
    <source>
        <dbReference type="SAM" id="MobiDB-lite"/>
    </source>
</evidence>
<feature type="compositionally biased region" description="Low complexity" evidence="11">
    <location>
        <begin position="21"/>
        <end position="39"/>
    </location>
</feature>
<evidence type="ECO:0000256" key="4">
    <source>
        <dbReference type="ARBA" id="ARBA00022723"/>
    </source>
</evidence>
<evidence type="ECO:0000256" key="2">
    <source>
        <dbReference type="ARBA" id="ARBA00009638"/>
    </source>
</evidence>
<dbReference type="CDD" id="cd01876">
    <property type="entry name" value="YihA_EngB"/>
    <property type="match status" value="1"/>
</dbReference>
<dbReference type="NCBIfam" id="TIGR03598">
    <property type="entry name" value="GTPase_YsxC"/>
    <property type="match status" value="1"/>
</dbReference>
<dbReference type="AlphaFoldDB" id="A0A2W7IKD9"/>
<dbReference type="Proteomes" id="UP000249688">
    <property type="component" value="Unassembled WGS sequence"/>
</dbReference>